<protein>
    <submittedName>
        <fullName evidence="1">Uncharacterized protein</fullName>
    </submittedName>
</protein>
<keyword evidence="2" id="KW-1185">Reference proteome</keyword>
<organism evidence="1 2">
    <name type="scientific">Kickxella alabastrina</name>
    <dbReference type="NCBI Taxonomy" id="61397"/>
    <lineage>
        <taxon>Eukaryota</taxon>
        <taxon>Fungi</taxon>
        <taxon>Fungi incertae sedis</taxon>
        <taxon>Zoopagomycota</taxon>
        <taxon>Kickxellomycotina</taxon>
        <taxon>Kickxellomycetes</taxon>
        <taxon>Kickxellales</taxon>
        <taxon>Kickxellaceae</taxon>
        <taxon>Kickxella</taxon>
    </lineage>
</organism>
<dbReference type="Proteomes" id="UP001150581">
    <property type="component" value="Unassembled WGS sequence"/>
</dbReference>
<dbReference type="EMBL" id="JANBPG010002478">
    <property type="protein sequence ID" value="KAJ1885635.1"/>
    <property type="molecule type" value="Genomic_DNA"/>
</dbReference>
<name>A0ACC1I5G1_9FUNG</name>
<gene>
    <name evidence="1" type="ORF">LPJ66_010020</name>
</gene>
<evidence type="ECO:0000313" key="2">
    <source>
        <dbReference type="Proteomes" id="UP001150581"/>
    </source>
</evidence>
<reference evidence="1" key="1">
    <citation type="submission" date="2022-07" db="EMBL/GenBank/DDBJ databases">
        <title>Phylogenomic reconstructions and comparative analyses of Kickxellomycotina fungi.</title>
        <authorList>
            <person name="Reynolds N.K."/>
            <person name="Stajich J.E."/>
            <person name="Barry K."/>
            <person name="Grigoriev I.V."/>
            <person name="Crous P."/>
            <person name="Smith M.E."/>
        </authorList>
    </citation>
    <scope>NUCLEOTIDE SEQUENCE</scope>
    <source>
        <strain evidence="1">Benny 63K</strain>
    </source>
</reference>
<comment type="caution">
    <text evidence="1">The sequence shown here is derived from an EMBL/GenBank/DDBJ whole genome shotgun (WGS) entry which is preliminary data.</text>
</comment>
<proteinExistence type="predicted"/>
<sequence>MHMSNIYSIIAVAICLTQGSSLVAGEIITYHGPMFRRQFYGGIGGDIGGGISPMMGANSGYANPFAAFWSQGIVPGQGFPQIGMSAYGYTLPGYGMTPYINPDANILNGVGKGQIKENDLNKIENKINGYDSFKAAASGKGPDPAYPGRFSNESNDDDDVKPAHKKHSHNDDESNGSGCSQASGVLSLAAIAVSALVLQF</sequence>
<accession>A0ACC1I5G1</accession>
<evidence type="ECO:0000313" key="1">
    <source>
        <dbReference type="EMBL" id="KAJ1885635.1"/>
    </source>
</evidence>